<name>A0A558J1V8_9GAMM</name>
<organism evidence="1 2">
    <name type="scientific">Vreelandella titanicae</name>
    <dbReference type="NCBI Taxonomy" id="664683"/>
    <lineage>
        <taxon>Bacteria</taxon>
        <taxon>Pseudomonadati</taxon>
        <taxon>Pseudomonadota</taxon>
        <taxon>Gammaproteobacteria</taxon>
        <taxon>Oceanospirillales</taxon>
        <taxon>Halomonadaceae</taxon>
        <taxon>Vreelandella</taxon>
    </lineage>
</organism>
<dbReference type="EMBL" id="VNFE01000008">
    <property type="protein sequence ID" value="TVU87587.1"/>
    <property type="molecule type" value="Genomic_DNA"/>
</dbReference>
<proteinExistence type="predicted"/>
<evidence type="ECO:0000313" key="2">
    <source>
        <dbReference type="Proteomes" id="UP000317288"/>
    </source>
</evidence>
<dbReference type="Proteomes" id="UP000317288">
    <property type="component" value="Unassembled WGS sequence"/>
</dbReference>
<reference evidence="1 2" key="1">
    <citation type="submission" date="2019-07" db="EMBL/GenBank/DDBJ databases">
        <title>Diversity of Bacteria from Kongsfjorden, Arctic.</title>
        <authorList>
            <person name="Yu Y."/>
        </authorList>
    </citation>
    <scope>NUCLEOTIDE SEQUENCE [LARGE SCALE GENOMIC DNA]</scope>
    <source>
        <strain evidence="1 2">SM1922</strain>
    </source>
</reference>
<accession>A0A558J1V8</accession>
<gene>
    <name evidence="1" type="ORF">FQP89_20790</name>
</gene>
<dbReference type="RefSeq" id="WP_144814956.1">
    <property type="nucleotide sequence ID" value="NZ_VNFE01000008.1"/>
</dbReference>
<evidence type="ECO:0000313" key="1">
    <source>
        <dbReference type="EMBL" id="TVU87587.1"/>
    </source>
</evidence>
<comment type="caution">
    <text evidence="1">The sequence shown here is derived from an EMBL/GenBank/DDBJ whole genome shotgun (WGS) entry which is preliminary data.</text>
</comment>
<dbReference type="AlphaFoldDB" id="A0A558J1V8"/>
<sequence>MFDVLLKDIGGDICDSSSIDILASKNKSYIYNFYGSIKSIAESQINLDYLNIEKYIIEILAKGSDLELLNPITGASTRPFFSCTFGMSNFVFFSDNNYNNVWILGQTTCFVDLIWCEGKFYDVGFDFKVCYKNLNDAFHEKYFDLCEKSFNSSVGVVLKSSRPFHSVYDQCFWLWFLLQKNYNFQDLVILDEVSYLDLSFLLMNKKDLNITKKKRKGFIYFFPCFFSRNSYKKSIGESVSSYRTKDHIIKIRKINKYVKEFEDSLGSLYAADIEKDNDCFYLWIGVTGQKRSWIEQTIAYSKIIDFLSLNFRKIVVFVDGWTATHNSEAKKGDANDDKLIAEEIFTYLSCHRNMKFVSLIGLDYSKKISACQLVDFFISNAGSGSTVPLRFLRKPGVLHSNSALFTFPEIYPSSVKIINKPPYMTDVLDDTAAGASASTSYSICWRIVYENLVDSIMEVTGFKIKKSSDIQNINFSFAVNRIENKLGTEGREFPDIMREVALYFELTGNYNLAYEVVSLALKERPHGSFLFSKKKSYCQKLGFNMLSYKQFLNGE</sequence>
<protein>
    <submittedName>
        <fullName evidence="1">Uncharacterized protein</fullName>
    </submittedName>
</protein>